<feature type="domain" description="HTH myb-type" evidence="3">
    <location>
        <begin position="1"/>
        <end position="61"/>
    </location>
</feature>
<dbReference type="InterPro" id="IPR014243">
    <property type="entry name" value="RsfA-like"/>
</dbReference>
<evidence type="ECO:0000256" key="1">
    <source>
        <dbReference type="SAM" id="Coils"/>
    </source>
</evidence>
<proteinExistence type="predicted"/>
<dbReference type="PROSITE" id="PS50090">
    <property type="entry name" value="MYB_LIKE"/>
    <property type="match status" value="1"/>
</dbReference>
<name>A0ABT5VC99_9BACI</name>
<evidence type="ECO:0000313" key="5">
    <source>
        <dbReference type="Proteomes" id="UP001148125"/>
    </source>
</evidence>
<accession>A0ABT5VC99</accession>
<comment type="caution">
    <text evidence="4">The sequence shown here is derived from an EMBL/GenBank/DDBJ whole genome shotgun (WGS) entry which is preliminary data.</text>
</comment>
<gene>
    <name evidence="4" type="ORF">N7Z68_06725</name>
</gene>
<evidence type="ECO:0000259" key="2">
    <source>
        <dbReference type="PROSITE" id="PS50090"/>
    </source>
</evidence>
<feature type="coiled-coil region" evidence="1">
    <location>
        <begin position="137"/>
        <end position="185"/>
    </location>
</feature>
<dbReference type="PROSITE" id="PS51294">
    <property type="entry name" value="HTH_MYB"/>
    <property type="match status" value="1"/>
</dbReference>
<dbReference type="InterPro" id="IPR001005">
    <property type="entry name" value="SANT/Myb"/>
</dbReference>
<dbReference type="EMBL" id="JAOTPO010000003">
    <property type="protein sequence ID" value="MDE5413074.1"/>
    <property type="molecule type" value="Genomic_DNA"/>
</dbReference>
<dbReference type="Proteomes" id="UP001148125">
    <property type="component" value="Unassembled WGS sequence"/>
</dbReference>
<dbReference type="PANTHER" id="PTHR41302">
    <property type="entry name" value="PRESPORE-SPECIFIC TRANSCRIPTIONAL REGULATOR RSFA-RELATED"/>
    <property type="match status" value="1"/>
</dbReference>
<dbReference type="NCBIfam" id="TIGR02894">
    <property type="entry name" value="DNA_bind_RsfA"/>
    <property type="match status" value="1"/>
</dbReference>
<protein>
    <submittedName>
        <fullName evidence="4">RsfA family transcriptional regulator</fullName>
    </submittedName>
</protein>
<feature type="domain" description="Myb-like" evidence="2">
    <location>
        <begin position="1"/>
        <end position="57"/>
    </location>
</feature>
<dbReference type="InterPro" id="IPR017930">
    <property type="entry name" value="Myb_dom"/>
</dbReference>
<organism evidence="4 5">
    <name type="scientific">Alkalihalobacterium chitinilyticum</name>
    <dbReference type="NCBI Taxonomy" id="2980103"/>
    <lineage>
        <taxon>Bacteria</taxon>
        <taxon>Bacillati</taxon>
        <taxon>Bacillota</taxon>
        <taxon>Bacilli</taxon>
        <taxon>Bacillales</taxon>
        <taxon>Bacillaceae</taxon>
        <taxon>Alkalihalobacterium</taxon>
    </lineage>
</organism>
<reference evidence="4" key="1">
    <citation type="submission" date="2024-05" db="EMBL/GenBank/DDBJ databases">
        <title>Alkalihalobacillus sp. strain MEB203 novel alkaliphilic bacterium from Lonar Lake, India.</title>
        <authorList>
            <person name="Joshi A."/>
            <person name="Thite S."/>
            <person name="Mengade P."/>
        </authorList>
    </citation>
    <scope>NUCLEOTIDE SEQUENCE</scope>
    <source>
        <strain evidence="4">MEB 203</strain>
    </source>
</reference>
<keyword evidence="5" id="KW-1185">Reference proteome</keyword>
<keyword evidence="1" id="KW-0175">Coiled coil</keyword>
<sequence length="208" mass="23782">MSIIRQDAWTNDEDLILAEVVLRHIREGSTQLAAFEEVGERLQRTSAACGFRWNSAIRKKYDAAITLAKKQRKKGKLTQSDDQDQANYEVEASEEIAAIPVVNSVVEEEPEAPASKEQRAPVSDMTLEDVIDYLQTYASKLGQSNQLEDENEKLKRENGKLKESNEKLKKEIKVIKKEKETINEDYRTLINIMDRARKMAVLPEEKTN</sequence>
<dbReference type="RefSeq" id="WP_275117691.1">
    <property type="nucleotide sequence ID" value="NZ_JAOTPO010000003.1"/>
</dbReference>
<evidence type="ECO:0000313" key="4">
    <source>
        <dbReference type="EMBL" id="MDE5413074.1"/>
    </source>
</evidence>
<evidence type="ECO:0000259" key="3">
    <source>
        <dbReference type="PROSITE" id="PS51294"/>
    </source>
</evidence>
<dbReference type="PANTHER" id="PTHR41302:SF2">
    <property type="entry name" value="PRESPORE SPECIFIC TRANSCRIPTIONAL ACTIVATOR RSFA"/>
    <property type="match status" value="1"/>
</dbReference>
<dbReference type="Pfam" id="PF13921">
    <property type="entry name" value="Myb_DNA-bind_6"/>
    <property type="match status" value="1"/>
</dbReference>